<comment type="caution">
    <text evidence="17">The sequence shown here is derived from an EMBL/GenBank/DDBJ whole genome shotgun (WGS) entry which is preliminary data.</text>
</comment>
<dbReference type="Gene3D" id="3.90.320.10">
    <property type="match status" value="1"/>
</dbReference>
<dbReference type="PROSITE" id="PS51198">
    <property type="entry name" value="UVRD_HELICASE_ATP_BIND"/>
    <property type="match status" value="1"/>
</dbReference>
<evidence type="ECO:0000256" key="10">
    <source>
        <dbReference type="ARBA" id="ARBA00023235"/>
    </source>
</evidence>
<comment type="similarity">
    <text evidence="13">Belongs to the helicase family. AddA subfamily.</text>
</comment>
<evidence type="ECO:0000259" key="15">
    <source>
        <dbReference type="PROSITE" id="PS51198"/>
    </source>
</evidence>
<dbReference type="PANTHER" id="PTHR11070:SF48">
    <property type="entry name" value="ATP-DEPENDENT HELICASE_NUCLEASE SUBUNIT A"/>
    <property type="match status" value="1"/>
</dbReference>
<evidence type="ECO:0000256" key="3">
    <source>
        <dbReference type="ARBA" id="ARBA00022763"/>
    </source>
</evidence>
<dbReference type="EC" id="3.1.-.-" evidence="13"/>
<evidence type="ECO:0000256" key="9">
    <source>
        <dbReference type="ARBA" id="ARBA00023204"/>
    </source>
</evidence>
<dbReference type="Gene3D" id="3.40.50.300">
    <property type="entry name" value="P-loop containing nucleotide triphosphate hydrolases"/>
    <property type="match status" value="4"/>
</dbReference>
<organism evidence="17 18">
    <name type="scientific">Dethiobacter alkaliphilus AHT 1</name>
    <dbReference type="NCBI Taxonomy" id="555088"/>
    <lineage>
        <taxon>Bacteria</taxon>
        <taxon>Bacillati</taxon>
        <taxon>Bacillota</taxon>
        <taxon>Dethiobacteria</taxon>
        <taxon>Dethiobacterales</taxon>
        <taxon>Dethiobacteraceae</taxon>
        <taxon>Dethiobacter</taxon>
    </lineage>
</organism>
<dbReference type="InterPro" id="IPR011335">
    <property type="entry name" value="Restrct_endonuc-II-like"/>
</dbReference>
<dbReference type="GO" id="GO:0005524">
    <property type="term" value="F:ATP binding"/>
    <property type="evidence" value="ECO:0007669"/>
    <property type="project" value="UniProtKB-UniRule"/>
</dbReference>
<evidence type="ECO:0000256" key="14">
    <source>
        <dbReference type="PROSITE-ProRule" id="PRU00560"/>
    </source>
</evidence>
<dbReference type="GO" id="GO:0005829">
    <property type="term" value="C:cytosol"/>
    <property type="evidence" value="ECO:0007669"/>
    <property type="project" value="TreeGrafter"/>
</dbReference>
<dbReference type="FunFam" id="3.40.50.300:FF:001236">
    <property type="entry name" value="ATP-dependent helicase/nuclease subunit A"/>
    <property type="match status" value="1"/>
</dbReference>
<keyword evidence="5 13" id="KW-0347">Helicase</keyword>
<dbReference type="PANTHER" id="PTHR11070">
    <property type="entry name" value="UVRD / RECB / PCRA DNA HELICASE FAMILY MEMBER"/>
    <property type="match status" value="1"/>
</dbReference>
<comment type="catalytic activity">
    <reaction evidence="11 13">
        <text>Couples ATP hydrolysis with the unwinding of duplex DNA by translocating in the 3'-5' direction.</text>
        <dbReference type="EC" id="5.6.2.4"/>
    </reaction>
</comment>
<dbReference type="InterPro" id="IPR000212">
    <property type="entry name" value="DNA_helicase_UvrD/REP"/>
</dbReference>
<dbReference type="AlphaFoldDB" id="C0GDI3"/>
<protein>
    <recommendedName>
        <fullName evidence="13">ATP-dependent helicase/nuclease subunit A</fullName>
        <ecNumber evidence="13">3.1.-.-</ecNumber>
        <ecNumber evidence="13">5.6.2.4</ecNumber>
    </recommendedName>
    <alternativeName>
        <fullName evidence="13">ATP-dependent helicase/nuclease AddA</fullName>
    </alternativeName>
    <alternativeName>
        <fullName evidence="13">DNA 3'-5' helicase AddA</fullName>
    </alternativeName>
</protein>
<evidence type="ECO:0000256" key="4">
    <source>
        <dbReference type="ARBA" id="ARBA00022801"/>
    </source>
</evidence>
<keyword evidence="18" id="KW-1185">Reference proteome</keyword>
<dbReference type="EC" id="5.6.2.4" evidence="13"/>
<keyword evidence="1 13" id="KW-0540">Nuclease</keyword>
<dbReference type="PROSITE" id="PS51217">
    <property type="entry name" value="UVRD_HELICASE_CTER"/>
    <property type="match status" value="1"/>
</dbReference>
<dbReference type="HAMAP" id="MF_01451">
    <property type="entry name" value="AddA"/>
    <property type="match status" value="1"/>
</dbReference>
<evidence type="ECO:0000313" key="18">
    <source>
        <dbReference type="Proteomes" id="UP000006443"/>
    </source>
</evidence>
<evidence type="ECO:0000313" key="17">
    <source>
        <dbReference type="EMBL" id="EEG78704.1"/>
    </source>
</evidence>
<dbReference type="GO" id="GO:0008408">
    <property type="term" value="F:3'-5' exonuclease activity"/>
    <property type="evidence" value="ECO:0007669"/>
    <property type="project" value="UniProtKB-UniRule"/>
</dbReference>
<evidence type="ECO:0000259" key="16">
    <source>
        <dbReference type="PROSITE" id="PS51217"/>
    </source>
</evidence>
<dbReference type="NCBIfam" id="TIGR02785">
    <property type="entry name" value="addA_Gpos"/>
    <property type="match status" value="1"/>
</dbReference>
<evidence type="ECO:0000256" key="2">
    <source>
        <dbReference type="ARBA" id="ARBA00022741"/>
    </source>
</evidence>
<evidence type="ECO:0000256" key="8">
    <source>
        <dbReference type="ARBA" id="ARBA00023125"/>
    </source>
</evidence>
<dbReference type="GO" id="GO:0016887">
    <property type="term" value="F:ATP hydrolysis activity"/>
    <property type="evidence" value="ECO:0007669"/>
    <property type="project" value="RHEA"/>
</dbReference>
<dbReference type="InterPro" id="IPR011604">
    <property type="entry name" value="PDDEXK-like_dom_sf"/>
</dbReference>
<dbReference type="InterPro" id="IPR014016">
    <property type="entry name" value="UvrD-like_ATP-bd"/>
</dbReference>
<dbReference type="CDD" id="cd17932">
    <property type="entry name" value="DEXQc_UvrD"/>
    <property type="match status" value="2"/>
</dbReference>
<evidence type="ECO:0000256" key="5">
    <source>
        <dbReference type="ARBA" id="ARBA00022806"/>
    </source>
</evidence>
<keyword evidence="8 13" id="KW-0238">DNA-binding</keyword>
<comment type="function">
    <text evidence="13">The heterodimer acts as both an ATP-dependent DNA helicase and an ATP-dependent, dual-direction single-stranded exonuclease. Recognizes the chi site generating a DNA molecule suitable for the initiation of homologous recombination. The AddA nuclease domain is required for chi fragment generation; this subunit has the helicase and 3' -&gt; 5' nuclease activities.</text>
</comment>
<dbReference type="InterPro" id="IPR027417">
    <property type="entry name" value="P-loop_NTPase"/>
</dbReference>
<sequence>MGNLWTDEQLEAIETTGCNLLVSAAAGAGKTAVLVERIIRLLCHEENPLDIDRLLVVTFTEAAAAEMRERISAAMEEKIAHSGRGDLARQLSLVNGASISTLHSFCLDIIRRYFYLLDMDPGFRVADEREAQMLQQQVLDQLLEDAFQSGDAAFHELAHRYGGKTADEGLGRLILRLYRYTWSNPWPRQWLAEAATAFNVPEGVETEEGLEKWLPPLKEHLGLSLAHAKSSLQRAGKLCNRPGGPLAYENRLLEDLEQVENLESLVAGSWDALREAWQGLDFKRLPAVKDCDEELKEQVQALRKKAKEALSKIGKTFFERSAADYLREIGELAPLIEVLTSLVARFAGEYGQAKKMYGLLDFNDLEHHCLQILMAEDAPPGEIIPSEAAREVRARYEHVLVDEYQDINPVQDAILTLVSRQGETTPNLFMVGDVKQSIYRFRLGDPGLFLERYRRYPAEKGKKERKLLLSKNFRCRHGVVTAVNYLFRQLMTTQAAELEYDREAELVCGAHYPEPSQECKISGLVDVHLLEREQDGDHDRQGDDEGEDLDALEREATVIAGQILVLLNGPDGARYVFDKEEKAYRPVTYRDIVILLRATSNSANRLVEILARHGIPAYADLSSGYFAATEVETMLSLLQVVDNPRQDIPLAAVLRSPLVGLTVEDLAAVRQAGERNDDFFDAVLAASQQQFPGLSEKLTDFLTTLERWRTLARRETLATFITAVYRESGYSDYVAGLPDGAQRQANLRALFSRARQFDRFARQGLFRFLSFIEQLRRSGEDLGTARALGEKENVVRIMSIHKSKGLEFPVVILGDLGKTFNFQDQRSEMLVHRRLGLGPLIVEPEKKLRYPSLPYLALKIMGEAETRAEEMRVLYVALTRAREQLILVGSARGLDKHLESWRQLLAHCGEQLPASELTRARTYLDWLGRALIRHGDVEGRTETYTWQAGEESRFRLTVWDRESLSEIAVKREGEEEYTKRDAILSLRRVKVDTADDLREEIRTRLAYKYPYARLDLPAKLSVSELKRRFSELEEEEGEKKAFTPTSWSRPAFIQQKAGLSPAERGILYHQVLQHLDLSLSLDERGIEGQIHYLQKAGVLAEEATDYLDPGLIAAFFTSEAGRVVQKYRSEVYREWPFTLSLPAAEIATGNGDESLIIQGIIDLLVRTPQGFVVIDYKTDRLPGGGLNELAKRYEEQLRYYARAVETILSVPVCGAYLYAFAAGESVRVF</sequence>
<dbReference type="STRING" id="555088.DealDRAFT_0634"/>
<comment type="cofactor">
    <cofactor evidence="13">
        <name>Mg(2+)</name>
        <dbReference type="ChEBI" id="CHEBI:18420"/>
    </cofactor>
</comment>
<keyword evidence="6 13" id="KW-0269">Exonuclease</keyword>
<dbReference type="Pfam" id="PF12705">
    <property type="entry name" value="PDDEXK_1"/>
    <property type="match status" value="1"/>
</dbReference>
<reference evidence="17 18" key="1">
    <citation type="submission" date="2009-02" db="EMBL/GenBank/DDBJ databases">
        <title>Sequencing of the draft genome and assembly of Dethiobacter alkaliphilus AHT 1.</title>
        <authorList>
            <consortium name="US DOE Joint Genome Institute (JGI-PGF)"/>
            <person name="Lucas S."/>
            <person name="Copeland A."/>
            <person name="Lapidus A."/>
            <person name="Glavina del Rio T."/>
            <person name="Dalin E."/>
            <person name="Tice H."/>
            <person name="Bruce D."/>
            <person name="Goodwin L."/>
            <person name="Pitluck S."/>
            <person name="Larimer F."/>
            <person name="Land M.L."/>
            <person name="Hauser L."/>
            <person name="Muyzer G."/>
        </authorList>
    </citation>
    <scope>NUCLEOTIDE SEQUENCE [LARGE SCALE GENOMIC DNA]</scope>
    <source>
        <strain evidence="17 18">AHT 1</strain>
    </source>
</reference>
<comment type="subunit">
    <text evidence="13">Heterodimer of AddA and AddB/RexB.</text>
</comment>
<evidence type="ECO:0000256" key="6">
    <source>
        <dbReference type="ARBA" id="ARBA00022839"/>
    </source>
</evidence>
<keyword evidence="7 13" id="KW-0067">ATP-binding</keyword>
<feature type="binding site" evidence="14">
    <location>
        <begin position="24"/>
        <end position="31"/>
    </location>
    <ligand>
        <name>ATP</name>
        <dbReference type="ChEBI" id="CHEBI:30616"/>
    </ligand>
</feature>
<dbReference type="Proteomes" id="UP000006443">
    <property type="component" value="Unassembled WGS sequence"/>
</dbReference>
<name>C0GDI3_DETAL</name>
<evidence type="ECO:0000256" key="11">
    <source>
        <dbReference type="ARBA" id="ARBA00034617"/>
    </source>
</evidence>
<dbReference type="RefSeq" id="WP_008514793.1">
    <property type="nucleotide sequence ID" value="NZ_ACJM01000002.1"/>
</dbReference>
<evidence type="ECO:0000256" key="12">
    <source>
        <dbReference type="ARBA" id="ARBA00048988"/>
    </source>
</evidence>
<feature type="domain" description="UvrD-like helicase ATP-binding" evidence="15">
    <location>
        <begin position="3"/>
        <end position="476"/>
    </location>
</feature>
<dbReference type="GO" id="GO:0003690">
    <property type="term" value="F:double-stranded DNA binding"/>
    <property type="evidence" value="ECO:0007669"/>
    <property type="project" value="UniProtKB-UniRule"/>
</dbReference>
<dbReference type="GO" id="GO:0033202">
    <property type="term" value="C:DNA helicase complex"/>
    <property type="evidence" value="ECO:0007669"/>
    <property type="project" value="TreeGrafter"/>
</dbReference>
<feature type="domain" description="UvrD-like helicase C-terminal" evidence="16">
    <location>
        <begin position="516"/>
        <end position="805"/>
    </location>
</feature>
<dbReference type="InterPro" id="IPR038726">
    <property type="entry name" value="PDDEXK_AddAB-type"/>
</dbReference>
<dbReference type="GO" id="GO:0000724">
    <property type="term" value="P:double-strand break repair via homologous recombination"/>
    <property type="evidence" value="ECO:0007669"/>
    <property type="project" value="UniProtKB-UniRule"/>
</dbReference>
<dbReference type="EMBL" id="ACJM01000002">
    <property type="protein sequence ID" value="EEG78704.1"/>
    <property type="molecule type" value="Genomic_DNA"/>
</dbReference>
<keyword evidence="9 13" id="KW-0234">DNA repair</keyword>
<keyword evidence="2 13" id="KW-0547">Nucleotide-binding</keyword>
<evidence type="ECO:0000256" key="13">
    <source>
        <dbReference type="HAMAP-Rule" id="MF_01451"/>
    </source>
</evidence>
<evidence type="ECO:0000256" key="1">
    <source>
        <dbReference type="ARBA" id="ARBA00022722"/>
    </source>
</evidence>
<comment type="catalytic activity">
    <reaction evidence="12 13">
        <text>ATP + H2O = ADP + phosphate + H(+)</text>
        <dbReference type="Rhea" id="RHEA:13065"/>
        <dbReference type="ChEBI" id="CHEBI:15377"/>
        <dbReference type="ChEBI" id="CHEBI:15378"/>
        <dbReference type="ChEBI" id="CHEBI:30616"/>
        <dbReference type="ChEBI" id="CHEBI:43474"/>
        <dbReference type="ChEBI" id="CHEBI:456216"/>
        <dbReference type="EC" id="5.6.2.4"/>
    </reaction>
</comment>
<dbReference type="InterPro" id="IPR014152">
    <property type="entry name" value="AddA"/>
</dbReference>
<keyword evidence="3 13" id="KW-0227">DNA damage</keyword>
<keyword evidence="4 13" id="KW-0378">Hydrolase</keyword>
<accession>C0GDI3</accession>
<dbReference type="Pfam" id="PF00580">
    <property type="entry name" value="UvrD-helicase"/>
    <property type="match status" value="1"/>
</dbReference>
<proteinExistence type="inferred from homology"/>
<evidence type="ECO:0000256" key="7">
    <source>
        <dbReference type="ARBA" id="ARBA00022840"/>
    </source>
</evidence>
<gene>
    <name evidence="13" type="primary">addA</name>
    <name evidence="17" type="ORF">DealDRAFT_0634</name>
</gene>
<keyword evidence="10 13" id="KW-0413">Isomerase</keyword>
<dbReference type="SUPFAM" id="SSF52980">
    <property type="entry name" value="Restriction endonuclease-like"/>
    <property type="match status" value="1"/>
</dbReference>
<dbReference type="SUPFAM" id="SSF52540">
    <property type="entry name" value="P-loop containing nucleoside triphosphate hydrolases"/>
    <property type="match status" value="1"/>
</dbReference>
<dbReference type="GO" id="GO:0043138">
    <property type="term" value="F:3'-5' DNA helicase activity"/>
    <property type="evidence" value="ECO:0007669"/>
    <property type="project" value="UniProtKB-UniRule"/>
</dbReference>
<dbReference type="InterPro" id="IPR014017">
    <property type="entry name" value="DNA_helicase_UvrD-like_C"/>
</dbReference>
<dbReference type="eggNOG" id="COG1074">
    <property type="taxonomic scope" value="Bacteria"/>
</dbReference>
<dbReference type="Pfam" id="PF13361">
    <property type="entry name" value="UvrD_C"/>
    <property type="match status" value="1"/>
</dbReference>